<gene>
    <name evidence="2" type="ORF">CLAFUR5_13847</name>
</gene>
<evidence type="ECO:0000313" key="3">
    <source>
        <dbReference type="Proteomes" id="UP000756132"/>
    </source>
</evidence>
<accession>A0A9Q8PLA2</accession>
<sequence>MHLPCYILKLPPELRLLIYEEVMDTTSAGPKTYARRELLNTCRTFRVEAKDIYSAKIESIIARYDQKRVQLEQEMKDAYQEVKYGEKDWKDFHRADRACAQAGFRQSQARKMLRKELAWVADLGQTD</sequence>
<organism evidence="2 3">
    <name type="scientific">Passalora fulva</name>
    <name type="common">Tomato leaf mold</name>
    <name type="synonym">Cladosporium fulvum</name>
    <dbReference type="NCBI Taxonomy" id="5499"/>
    <lineage>
        <taxon>Eukaryota</taxon>
        <taxon>Fungi</taxon>
        <taxon>Dikarya</taxon>
        <taxon>Ascomycota</taxon>
        <taxon>Pezizomycotina</taxon>
        <taxon>Dothideomycetes</taxon>
        <taxon>Dothideomycetidae</taxon>
        <taxon>Mycosphaerellales</taxon>
        <taxon>Mycosphaerellaceae</taxon>
        <taxon>Fulvia</taxon>
    </lineage>
</organism>
<reference evidence="2" key="2">
    <citation type="journal article" date="2022" name="Microb. Genom.">
        <title>A chromosome-scale genome assembly of the tomato pathogen Cladosporium fulvum reveals a compartmentalized genome architecture and the presence of a dispensable chromosome.</title>
        <authorList>
            <person name="Zaccaron A.Z."/>
            <person name="Chen L.H."/>
            <person name="Samaras A."/>
            <person name="Stergiopoulos I."/>
        </authorList>
    </citation>
    <scope>NUCLEOTIDE SEQUENCE</scope>
    <source>
        <strain evidence="2">Race5_Kim</strain>
    </source>
</reference>
<dbReference type="GeneID" id="71993725"/>
<reference evidence="2" key="1">
    <citation type="submission" date="2021-12" db="EMBL/GenBank/DDBJ databases">
        <authorList>
            <person name="Zaccaron A."/>
            <person name="Stergiopoulos I."/>
        </authorList>
    </citation>
    <scope>NUCLEOTIDE SEQUENCE</scope>
    <source>
        <strain evidence="2">Race5_Kim</strain>
    </source>
</reference>
<feature type="coiled-coil region" evidence="1">
    <location>
        <begin position="54"/>
        <end position="81"/>
    </location>
</feature>
<name>A0A9Q8PLA2_PASFU</name>
<dbReference type="AlphaFoldDB" id="A0A9Q8PLA2"/>
<evidence type="ECO:0000313" key="2">
    <source>
        <dbReference type="EMBL" id="UJO24526.1"/>
    </source>
</evidence>
<dbReference type="EMBL" id="CP090174">
    <property type="protein sequence ID" value="UJO24526.1"/>
    <property type="molecule type" value="Genomic_DNA"/>
</dbReference>
<keyword evidence="3" id="KW-1185">Reference proteome</keyword>
<keyword evidence="1" id="KW-0175">Coiled coil</keyword>
<dbReference type="RefSeq" id="XP_047768892.1">
    <property type="nucleotide sequence ID" value="XM_047912995.1"/>
</dbReference>
<dbReference type="KEGG" id="ffu:CLAFUR5_13847"/>
<dbReference type="Proteomes" id="UP000756132">
    <property type="component" value="Chromosome 12"/>
</dbReference>
<dbReference type="OrthoDB" id="62952at2759"/>
<evidence type="ECO:0000256" key="1">
    <source>
        <dbReference type="SAM" id="Coils"/>
    </source>
</evidence>
<proteinExistence type="predicted"/>
<protein>
    <submittedName>
        <fullName evidence="2">Uncharacterized protein</fullName>
    </submittedName>
</protein>